<dbReference type="PANTHER" id="PTHR36503">
    <property type="entry name" value="BLR2520 PROTEIN"/>
    <property type="match status" value="1"/>
</dbReference>
<dbReference type="InterPro" id="IPR037523">
    <property type="entry name" value="VOC_core"/>
</dbReference>
<gene>
    <name evidence="2" type="ORF">QWY14_05850</name>
</gene>
<dbReference type="InterPro" id="IPR029068">
    <property type="entry name" value="Glyas_Bleomycin-R_OHBP_Dase"/>
</dbReference>
<dbReference type="Proteomes" id="UP001172055">
    <property type="component" value="Unassembled WGS sequence"/>
</dbReference>
<accession>A0ABT8N099</accession>
<proteinExistence type="predicted"/>
<name>A0ABT8N099_9BACL</name>
<protein>
    <submittedName>
        <fullName evidence="2">VOC family protein</fullName>
    </submittedName>
</protein>
<reference evidence="2 3" key="1">
    <citation type="submission" date="2023-06" db="EMBL/GenBank/DDBJ databases">
        <title>Novel species in genus Planococcus.</title>
        <authorList>
            <person name="Ning S."/>
        </authorList>
    </citation>
    <scope>NUCLEOTIDE SEQUENCE [LARGE SCALE GENOMIC DNA]</scope>
    <source>
        <strain evidence="2 3">N028</strain>
    </source>
</reference>
<dbReference type="Pfam" id="PF22677">
    <property type="entry name" value="Ble-like_N"/>
    <property type="match status" value="1"/>
</dbReference>
<comment type="caution">
    <text evidence="2">The sequence shown here is derived from an EMBL/GenBank/DDBJ whole genome shotgun (WGS) entry which is preliminary data.</text>
</comment>
<dbReference type="PANTHER" id="PTHR36503:SF2">
    <property type="entry name" value="BLR2408 PROTEIN"/>
    <property type="match status" value="1"/>
</dbReference>
<evidence type="ECO:0000313" key="2">
    <source>
        <dbReference type="EMBL" id="MDN7241305.1"/>
    </source>
</evidence>
<evidence type="ECO:0000313" key="3">
    <source>
        <dbReference type="Proteomes" id="UP001172055"/>
    </source>
</evidence>
<dbReference type="PROSITE" id="PS51819">
    <property type="entry name" value="VOC"/>
    <property type="match status" value="1"/>
</dbReference>
<dbReference type="RefSeq" id="WP_301723003.1">
    <property type="nucleotide sequence ID" value="NZ_JAUJWV010000001.1"/>
</dbReference>
<keyword evidence="3" id="KW-1185">Reference proteome</keyword>
<dbReference type="Gene3D" id="3.10.180.10">
    <property type="entry name" value="2,3-Dihydroxybiphenyl 1,2-Dioxygenase, domain 1"/>
    <property type="match status" value="1"/>
</dbReference>
<sequence>MALQAKEIYVNLPVKDLDKSVEFFTKLGFDFHPEMTDEKATCMIVSENIFVMLLTEPFFKTFTKKELTDASKSTEVIVAISADSRQSVNDIVNKALEAGGKASNEPMDDEYMYLWSFQDLDGHLWEVMAMPENNDLDKSST</sequence>
<dbReference type="InterPro" id="IPR053863">
    <property type="entry name" value="Glyoxy/Ble-like_N"/>
</dbReference>
<feature type="domain" description="VOC" evidence="1">
    <location>
        <begin position="6"/>
        <end position="130"/>
    </location>
</feature>
<organism evidence="2 3">
    <name type="scientific">Planococcus shixiaomingii</name>
    <dbReference type="NCBI Taxonomy" id="3058393"/>
    <lineage>
        <taxon>Bacteria</taxon>
        <taxon>Bacillati</taxon>
        <taxon>Bacillota</taxon>
        <taxon>Bacilli</taxon>
        <taxon>Bacillales</taxon>
        <taxon>Caryophanaceae</taxon>
        <taxon>Planococcus</taxon>
    </lineage>
</organism>
<dbReference type="EMBL" id="JAUJWV010000001">
    <property type="protein sequence ID" value="MDN7241305.1"/>
    <property type="molecule type" value="Genomic_DNA"/>
</dbReference>
<dbReference type="SUPFAM" id="SSF54593">
    <property type="entry name" value="Glyoxalase/Bleomycin resistance protein/Dihydroxybiphenyl dioxygenase"/>
    <property type="match status" value="1"/>
</dbReference>
<evidence type="ECO:0000259" key="1">
    <source>
        <dbReference type="PROSITE" id="PS51819"/>
    </source>
</evidence>